<protein>
    <submittedName>
        <fullName evidence="2">Uncharacterized protein</fullName>
    </submittedName>
</protein>
<dbReference type="Proteomes" id="UP000256304">
    <property type="component" value="Unassembled WGS sequence"/>
</dbReference>
<sequence length="200" mass="22727">MRATSRSCWRRACLGEGGGAGTSVALPLRGLVRCSQRRERAESAMRDPKGSLTKPKRGGRLLFPAERPDSVLSVAKLRRIAHERSQKGLSLSQSEAEGCFFPLRDPIRHSQRRERAESALRDPKRISHEAKAKRTAGFYLREHTYVLSLTLSRSAGCRENRRIRRKYSRSIFDLTLKEGAMWEEKRQEPALAARRLSGRV</sequence>
<feature type="compositionally biased region" description="Basic and acidic residues" evidence="1">
    <location>
        <begin position="39"/>
        <end position="49"/>
    </location>
</feature>
<evidence type="ECO:0000256" key="1">
    <source>
        <dbReference type="SAM" id="MobiDB-lite"/>
    </source>
</evidence>
<dbReference type="EMBL" id="QTTN01000024">
    <property type="protein sequence ID" value="REE78817.1"/>
    <property type="molecule type" value="Genomic_DNA"/>
</dbReference>
<reference evidence="2 3" key="1">
    <citation type="submission" date="2018-08" db="EMBL/GenBank/DDBJ databases">
        <title>Genomic Encyclopedia of Type Strains, Phase III (KMG-III): the genomes of soil and plant-associated and newly described type strains.</title>
        <authorList>
            <person name="Whitman W."/>
        </authorList>
    </citation>
    <scope>NUCLEOTIDE SEQUENCE [LARGE SCALE GENOMIC DNA]</scope>
    <source>
        <strain evidence="2 3">CGMCC 1.10966</strain>
    </source>
</reference>
<evidence type="ECO:0000313" key="3">
    <source>
        <dbReference type="Proteomes" id="UP000256304"/>
    </source>
</evidence>
<evidence type="ECO:0000313" key="2">
    <source>
        <dbReference type="EMBL" id="REE78817.1"/>
    </source>
</evidence>
<accession>A0A3D9RJ70</accession>
<organism evidence="2 3">
    <name type="scientific">Paenibacillus taihuensis</name>
    <dbReference type="NCBI Taxonomy" id="1156355"/>
    <lineage>
        <taxon>Bacteria</taxon>
        <taxon>Bacillati</taxon>
        <taxon>Bacillota</taxon>
        <taxon>Bacilli</taxon>
        <taxon>Bacillales</taxon>
        <taxon>Paenibacillaceae</taxon>
        <taxon>Paenibacillus</taxon>
    </lineage>
</organism>
<proteinExistence type="predicted"/>
<comment type="caution">
    <text evidence="2">The sequence shown here is derived from an EMBL/GenBank/DDBJ whole genome shotgun (WGS) entry which is preliminary data.</text>
</comment>
<dbReference type="AlphaFoldDB" id="A0A3D9RJ70"/>
<gene>
    <name evidence="2" type="ORF">A8990_12495</name>
</gene>
<feature type="region of interest" description="Disordered" evidence="1">
    <location>
        <begin position="39"/>
        <end position="60"/>
    </location>
</feature>
<keyword evidence="3" id="KW-1185">Reference proteome</keyword>
<name>A0A3D9RJ70_9BACL</name>